<dbReference type="SMART" id="SM00642">
    <property type="entry name" value="Aamy"/>
    <property type="match status" value="1"/>
</dbReference>
<dbReference type="BioCyc" id="SCEL448385:SCE_RS12190-MONOMER"/>
<feature type="domain" description="Glycosyl hydrolase family 13 catalytic" evidence="5">
    <location>
        <begin position="222"/>
        <end position="631"/>
    </location>
</feature>
<protein>
    <submittedName>
        <fullName evidence="6">Glycogen debranching enzyme</fullName>
    </submittedName>
</protein>
<dbReference type="SUPFAM" id="SSF81296">
    <property type="entry name" value="E set domains"/>
    <property type="match status" value="1"/>
</dbReference>
<dbReference type="Pfam" id="PF00128">
    <property type="entry name" value="Alpha-amylase"/>
    <property type="match status" value="2"/>
</dbReference>
<dbReference type="eggNOG" id="COG1523">
    <property type="taxonomic scope" value="Bacteria"/>
</dbReference>
<evidence type="ECO:0000256" key="2">
    <source>
        <dbReference type="ARBA" id="ARBA00022801"/>
    </source>
</evidence>
<evidence type="ECO:0000313" key="7">
    <source>
        <dbReference type="Proteomes" id="UP000002139"/>
    </source>
</evidence>
<dbReference type="CAZy" id="CBM48">
    <property type="family name" value="Carbohydrate-Binding Module Family 48"/>
</dbReference>
<dbReference type="Pfam" id="PF02922">
    <property type="entry name" value="CBM_48"/>
    <property type="match status" value="1"/>
</dbReference>
<dbReference type="GO" id="GO:0005980">
    <property type="term" value="P:glycogen catabolic process"/>
    <property type="evidence" value="ECO:0007669"/>
    <property type="project" value="InterPro"/>
</dbReference>
<dbReference type="RefSeq" id="WP_012235010.1">
    <property type="nucleotide sequence ID" value="NC_010162.1"/>
</dbReference>
<organism evidence="6 7">
    <name type="scientific">Sorangium cellulosum (strain So ce56)</name>
    <name type="common">Polyangium cellulosum (strain So ce56)</name>
    <dbReference type="NCBI Taxonomy" id="448385"/>
    <lineage>
        <taxon>Bacteria</taxon>
        <taxon>Pseudomonadati</taxon>
        <taxon>Myxococcota</taxon>
        <taxon>Polyangia</taxon>
        <taxon>Polyangiales</taxon>
        <taxon>Polyangiaceae</taxon>
        <taxon>Sorangium</taxon>
    </lineage>
</organism>
<dbReference type="SUPFAM" id="SSF51011">
    <property type="entry name" value="Glycosyl hydrolase domain"/>
    <property type="match status" value="1"/>
</dbReference>
<dbReference type="InterPro" id="IPR017853">
    <property type="entry name" value="GH"/>
</dbReference>
<feature type="region of interest" description="Disordered" evidence="4">
    <location>
        <begin position="115"/>
        <end position="182"/>
    </location>
</feature>
<dbReference type="AlphaFoldDB" id="A9G1R2"/>
<dbReference type="SUPFAM" id="SSF51445">
    <property type="entry name" value="(Trans)glycosidases"/>
    <property type="match status" value="1"/>
</dbReference>
<keyword evidence="3" id="KW-0326">Glycosidase</keyword>
<comment type="similarity">
    <text evidence="1">Belongs to the glycosyl hydrolase 13 family.</text>
</comment>
<dbReference type="Gene3D" id="3.20.20.80">
    <property type="entry name" value="Glycosidases"/>
    <property type="match status" value="1"/>
</dbReference>
<evidence type="ECO:0000256" key="1">
    <source>
        <dbReference type="ARBA" id="ARBA00008061"/>
    </source>
</evidence>
<dbReference type="Gene3D" id="2.60.40.10">
    <property type="entry name" value="Immunoglobulins"/>
    <property type="match status" value="1"/>
</dbReference>
<proteinExistence type="inferred from homology"/>
<evidence type="ECO:0000259" key="5">
    <source>
        <dbReference type="SMART" id="SM00642"/>
    </source>
</evidence>
<dbReference type="EMBL" id="AM746676">
    <property type="protein sequence ID" value="CAN92537.1"/>
    <property type="molecule type" value="Genomic_DNA"/>
</dbReference>
<reference evidence="6 7" key="1">
    <citation type="journal article" date="2007" name="Nat. Biotechnol.">
        <title>Complete genome sequence of the myxobacterium Sorangium cellulosum.</title>
        <authorList>
            <person name="Schneiker S."/>
            <person name="Perlova O."/>
            <person name="Kaiser O."/>
            <person name="Gerth K."/>
            <person name="Alici A."/>
            <person name="Altmeyer M.O."/>
            <person name="Bartels D."/>
            <person name="Bekel T."/>
            <person name="Beyer S."/>
            <person name="Bode E."/>
            <person name="Bode H.B."/>
            <person name="Bolten C.J."/>
            <person name="Choudhuri J.V."/>
            <person name="Doss S."/>
            <person name="Elnakady Y.A."/>
            <person name="Frank B."/>
            <person name="Gaigalat L."/>
            <person name="Goesmann A."/>
            <person name="Groeger C."/>
            <person name="Gross F."/>
            <person name="Jelsbak L."/>
            <person name="Jelsbak L."/>
            <person name="Kalinowski J."/>
            <person name="Kegler C."/>
            <person name="Knauber T."/>
            <person name="Konietzny S."/>
            <person name="Kopp M."/>
            <person name="Krause L."/>
            <person name="Krug D."/>
            <person name="Linke B."/>
            <person name="Mahmud T."/>
            <person name="Martinez-Arias R."/>
            <person name="McHardy A.C."/>
            <person name="Merai M."/>
            <person name="Meyer F."/>
            <person name="Mormann S."/>
            <person name="Munoz-Dorado J."/>
            <person name="Perez J."/>
            <person name="Pradella S."/>
            <person name="Rachid S."/>
            <person name="Raddatz G."/>
            <person name="Rosenau F."/>
            <person name="Rueckert C."/>
            <person name="Sasse F."/>
            <person name="Scharfe M."/>
            <person name="Schuster S.C."/>
            <person name="Suen G."/>
            <person name="Treuner-Lange A."/>
            <person name="Velicer G.J."/>
            <person name="Vorholter F.-J."/>
            <person name="Weissman K.J."/>
            <person name="Welch R.D."/>
            <person name="Wenzel S.C."/>
            <person name="Whitworth D.E."/>
            <person name="Wilhelm S."/>
            <person name="Wittmann C."/>
            <person name="Bloecker H."/>
            <person name="Puehler A."/>
            <person name="Mueller R."/>
        </authorList>
    </citation>
    <scope>NUCLEOTIDE SEQUENCE [LARGE SCALE GENOMIC DNA]</scope>
    <source>
        <strain evidence="7">So ce56</strain>
    </source>
</reference>
<feature type="compositionally biased region" description="Basic and acidic residues" evidence="4">
    <location>
        <begin position="119"/>
        <end position="166"/>
    </location>
</feature>
<dbReference type="CAZy" id="GH13">
    <property type="family name" value="Glycoside Hydrolase Family 13"/>
</dbReference>
<feature type="compositionally biased region" description="Pro residues" evidence="4">
    <location>
        <begin position="168"/>
        <end position="178"/>
    </location>
</feature>
<dbReference type="InterPro" id="IPR006047">
    <property type="entry name" value="GH13_cat_dom"/>
</dbReference>
<dbReference type="CDD" id="cd11326">
    <property type="entry name" value="AmyAc_Glg_debranch"/>
    <property type="match status" value="1"/>
</dbReference>
<dbReference type="NCBIfam" id="TIGR02100">
    <property type="entry name" value="glgX_debranch"/>
    <property type="match status" value="1"/>
</dbReference>
<dbReference type="InterPro" id="IPR013783">
    <property type="entry name" value="Ig-like_fold"/>
</dbReference>
<dbReference type="InterPro" id="IPR013780">
    <property type="entry name" value="Glyco_hydro_b"/>
</dbReference>
<dbReference type="HOGENOM" id="CLU_011725_1_1_7"/>
<evidence type="ECO:0000256" key="3">
    <source>
        <dbReference type="ARBA" id="ARBA00023295"/>
    </source>
</evidence>
<dbReference type="InterPro" id="IPR004193">
    <property type="entry name" value="Glyco_hydro_13_N"/>
</dbReference>
<dbReference type="PANTHER" id="PTHR43002">
    <property type="entry name" value="GLYCOGEN DEBRANCHING ENZYME"/>
    <property type="match status" value="1"/>
</dbReference>
<accession>A9G1R2</accession>
<dbReference type="Proteomes" id="UP000002139">
    <property type="component" value="Chromosome"/>
</dbReference>
<sequence length="781" mass="87453">MTRRIWPGTPTPLGAVFDGEGVNFTLFSQSATKVELCLFEAVDDVVERERIELPERTAHVFHGYVPGLKPGQLYGYRVHGPYDPRSGQRFNPAKLLVDPYAYALSSEPNWKAPLFAYDRGGHPERGEGGAGRPKEAGRDGAAPEKGEGGRAGKTASDRRAEARGKDSTPPPPPPPPAPLDDLEICHRDSAWGAPKSVVVDHRFAWDGDRPPATRWQDTIIYEVHVKGFTQRHPGIPKELRGTYAGLASEAAIAHFKKLGVTAIELLPVHEMASERELWERGLVNYWGYNTLAYLAPAGRYSSSGRLGQQVTEFKAMVKALHAAGIEVILDVVYNHTAEGNHLGPTLSLKGIDNWTYYRLVPHNPRYYMDFTGCGNTVNTRHYQTLQLVMDSLRYWVTEMHVDGFRFDLASALARGHHDFDRLSSFFDIIHQDPVLSRTKLISEPWDVGEGGYQVGNFPVLWTEWNDRYRDSVRRFWKGDLLAADLGYRLTGSSDLYASSGRRPYASINFVTAHDGFTLNDLVSYNEKHNEANGECNRDGTNNNHSYNHGVEGPSSDPAVVELRERQKRNLLATLLLSQGVPMINAGDEIGKTQLGNNNAYCQDNELSWHDWDLDERRTQLFEFTCRLIALRRSQPVLRRRMFFSGGYVHGSGLKDIVWFRPDGAEMTPEDWTHPNARAIGYLLGGDALSALGPRAEPISGDTLLVLINANHSPLEFVLPAIEFGERWEVLIDTRTAGEPARTVPARAGGERYLLVDRSVAVLRLLERKEKKKVKRVKAQRA</sequence>
<name>A9G1R2_SORC5</name>
<dbReference type="OrthoDB" id="9800174at2"/>
<gene>
    <name evidence="6" type="ordered locus">sce2378</name>
</gene>
<dbReference type="Gene3D" id="2.60.40.1180">
    <property type="entry name" value="Golgi alpha-mannosidase II"/>
    <property type="match status" value="1"/>
</dbReference>
<keyword evidence="7" id="KW-1185">Reference proteome</keyword>
<dbReference type="InterPro" id="IPR044505">
    <property type="entry name" value="GlgX_Isoamylase_N_E_set"/>
</dbReference>
<dbReference type="InterPro" id="IPR011837">
    <property type="entry name" value="Glycogen_debranch_GlgX"/>
</dbReference>
<dbReference type="STRING" id="448385.sce2378"/>
<keyword evidence="2" id="KW-0378">Hydrolase</keyword>
<evidence type="ECO:0000313" key="6">
    <source>
        <dbReference type="EMBL" id="CAN92537.1"/>
    </source>
</evidence>
<dbReference type="CDD" id="cd02856">
    <property type="entry name" value="E_set_GDE_Isoamylase_N"/>
    <property type="match status" value="1"/>
</dbReference>
<evidence type="ECO:0000256" key="4">
    <source>
        <dbReference type="SAM" id="MobiDB-lite"/>
    </source>
</evidence>
<dbReference type="InterPro" id="IPR014756">
    <property type="entry name" value="Ig_E-set"/>
</dbReference>
<dbReference type="GO" id="GO:0004135">
    <property type="term" value="F:amylo-alpha-1,6-glucosidase activity"/>
    <property type="evidence" value="ECO:0007669"/>
    <property type="project" value="InterPro"/>
</dbReference>
<dbReference type="KEGG" id="scl:sce2378"/>